<dbReference type="PANTHER" id="PTHR48090:SF7">
    <property type="entry name" value="RFBJ PROTEIN"/>
    <property type="match status" value="1"/>
</dbReference>
<keyword evidence="1" id="KW-0812">Transmembrane</keyword>
<dbReference type="CDD" id="cd04179">
    <property type="entry name" value="DPM_DPG-synthase_like"/>
    <property type="match status" value="1"/>
</dbReference>
<dbReference type="SUPFAM" id="SSF53448">
    <property type="entry name" value="Nucleotide-diphospho-sugar transferases"/>
    <property type="match status" value="1"/>
</dbReference>
<gene>
    <name evidence="3" type="ORF">OCL97_08905</name>
</gene>
<feature type="domain" description="Glycosyltransferase 2-like" evidence="2">
    <location>
        <begin position="36"/>
        <end position="191"/>
    </location>
</feature>
<dbReference type="InterPro" id="IPR029044">
    <property type="entry name" value="Nucleotide-diphossugar_trans"/>
</dbReference>
<sequence length="358" mass="39140">MPPTESDAVMVQARSARPFLAPASGLPSLEDSGTWIVIPCYRVRDHILKVIAKVPVWAEGIVCVDDGCPDRSGDFIEAAKADPRVVVVRLSKNRGVGGAVLAGYAEAIRRGARVLVKVDGDDQMDLGYIPHLVAPILLGEADYTKGNRFTSISHLKSMPGVRVFGNAALSFAAKVSTGYWNVFDPTNGFTAIEGCVADRVMEKRISQRFFFETDLLYHLGTLRAVVRDVPIPARYGEEVSNLRIGAIVGPFALKHLTNFCQRVMGQYFVRDFHAATLELIFGAIFLIFGATYGLHWLATRDPSQTASAGVVMAAALPVIVGTQMLLQAMNFDVLNTPSRPIHPYLRTIRQMEAGEHIK</sequence>
<keyword evidence="1" id="KW-0472">Membrane</keyword>
<dbReference type="Pfam" id="PF00535">
    <property type="entry name" value="Glycos_transf_2"/>
    <property type="match status" value="1"/>
</dbReference>
<accession>A0ABW6CP79</accession>
<feature type="transmembrane region" description="Helical" evidence="1">
    <location>
        <begin position="272"/>
        <end position="294"/>
    </location>
</feature>
<keyword evidence="4" id="KW-1185">Reference proteome</keyword>
<dbReference type="Gene3D" id="3.90.550.10">
    <property type="entry name" value="Spore Coat Polysaccharide Biosynthesis Protein SpsA, Chain A"/>
    <property type="match status" value="1"/>
</dbReference>
<dbReference type="InterPro" id="IPR050256">
    <property type="entry name" value="Glycosyltransferase_2"/>
</dbReference>
<dbReference type="InterPro" id="IPR001173">
    <property type="entry name" value="Glyco_trans_2-like"/>
</dbReference>
<evidence type="ECO:0000259" key="2">
    <source>
        <dbReference type="Pfam" id="PF00535"/>
    </source>
</evidence>
<dbReference type="EMBL" id="JAOTJD010000014">
    <property type="protein sequence ID" value="MFD3264078.1"/>
    <property type="molecule type" value="Genomic_DNA"/>
</dbReference>
<name>A0ABW6CP79_9CAUL</name>
<organism evidence="3 4">
    <name type="scientific">Phenylobacterium ferrooxidans</name>
    <dbReference type="NCBI Taxonomy" id="2982689"/>
    <lineage>
        <taxon>Bacteria</taxon>
        <taxon>Pseudomonadati</taxon>
        <taxon>Pseudomonadota</taxon>
        <taxon>Alphaproteobacteria</taxon>
        <taxon>Caulobacterales</taxon>
        <taxon>Caulobacteraceae</taxon>
        <taxon>Phenylobacterium</taxon>
    </lineage>
</organism>
<evidence type="ECO:0000313" key="3">
    <source>
        <dbReference type="EMBL" id="MFD3264078.1"/>
    </source>
</evidence>
<reference evidence="3 4" key="1">
    <citation type="submission" date="2022-09" db="EMBL/GenBank/DDBJ databases">
        <title>New species of Phenylobacterium.</title>
        <authorList>
            <person name="Mieszkin S."/>
        </authorList>
    </citation>
    <scope>NUCLEOTIDE SEQUENCE [LARGE SCALE GENOMIC DNA]</scope>
    <source>
        <strain evidence="3 4">HK31-G</strain>
    </source>
</reference>
<dbReference type="PANTHER" id="PTHR48090">
    <property type="entry name" value="UNDECAPRENYL-PHOSPHATE 4-DEOXY-4-FORMAMIDO-L-ARABINOSE TRANSFERASE-RELATED"/>
    <property type="match status" value="1"/>
</dbReference>
<dbReference type="RefSeq" id="WP_377369481.1">
    <property type="nucleotide sequence ID" value="NZ_JAOTJD010000014.1"/>
</dbReference>
<dbReference type="Proteomes" id="UP001598130">
    <property type="component" value="Unassembled WGS sequence"/>
</dbReference>
<evidence type="ECO:0000256" key="1">
    <source>
        <dbReference type="SAM" id="Phobius"/>
    </source>
</evidence>
<proteinExistence type="predicted"/>
<evidence type="ECO:0000313" key="4">
    <source>
        <dbReference type="Proteomes" id="UP001598130"/>
    </source>
</evidence>
<comment type="caution">
    <text evidence="3">The sequence shown here is derived from an EMBL/GenBank/DDBJ whole genome shotgun (WGS) entry which is preliminary data.</text>
</comment>
<feature type="transmembrane region" description="Helical" evidence="1">
    <location>
        <begin position="306"/>
        <end position="326"/>
    </location>
</feature>
<protein>
    <submittedName>
        <fullName evidence="3">Glycosyltransferase family 2 protein</fullName>
    </submittedName>
</protein>
<keyword evidence="1" id="KW-1133">Transmembrane helix</keyword>